<feature type="transmembrane region" description="Helical" evidence="8">
    <location>
        <begin position="12"/>
        <end position="36"/>
    </location>
</feature>
<dbReference type="PANTHER" id="PTHR42929">
    <property type="entry name" value="INNER MEMBRANE ABC TRANSPORTER PERMEASE PROTEIN YDCU-RELATED-RELATED"/>
    <property type="match status" value="1"/>
</dbReference>
<feature type="transmembrane region" description="Helical" evidence="8">
    <location>
        <begin position="68"/>
        <end position="86"/>
    </location>
</feature>
<feature type="transmembrane region" description="Helical" evidence="8">
    <location>
        <begin position="149"/>
        <end position="171"/>
    </location>
</feature>
<evidence type="ECO:0000256" key="5">
    <source>
        <dbReference type="ARBA" id="ARBA00022692"/>
    </source>
</evidence>
<keyword evidence="7 8" id="KW-0472">Membrane</keyword>
<dbReference type="EMBL" id="AP025637">
    <property type="protein sequence ID" value="BDG71710.1"/>
    <property type="molecule type" value="Genomic_DNA"/>
</dbReference>
<dbReference type="Proteomes" id="UP000831327">
    <property type="component" value="Chromosome"/>
</dbReference>
<dbReference type="SUPFAM" id="SSF161098">
    <property type="entry name" value="MetI-like"/>
    <property type="match status" value="1"/>
</dbReference>
<evidence type="ECO:0000259" key="9">
    <source>
        <dbReference type="PROSITE" id="PS50928"/>
    </source>
</evidence>
<dbReference type="RefSeq" id="WP_244458952.1">
    <property type="nucleotide sequence ID" value="NZ_AP025637.1"/>
</dbReference>
<gene>
    <name evidence="10" type="ORF">Rmf_16390</name>
</gene>
<evidence type="ECO:0000256" key="1">
    <source>
        <dbReference type="ARBA" id="ARBA00004651"/>
    </source>
</evidence>
<dbReference type="PANTHER" id="PTHR42929:SF5">
    <property type="entry name" value="ABC TRANSPORTER PERMEASE PROTEIN"/>
    <property type="match status" value="1"/>
</dbReference>
<evidence type="ECO:0000256" key="2">
    <source>
        <dbReference type="ARBA" id="ARBA00007069"/>
    </source>
</evidence>
<feature type="transmembrane region" description="Helical" evidence="8">
    <location>
        <begin position="247"/>
        <end position="271"/>
    </location>
</feature>
<evidence type="ECO:0000256" key="8">
    <source>
        <dbReference type="RuleBase" id="RU363032"/>
    </source>
</evidence>
<keyword evidence="11" id="KW-1185">Reference proteome</keyword>
<dbReference type="PROSITE" id="PS50928">
    <property type="entry name" value="ABC_TM1"/>
    <property type="match status" value="1"/>
</dbReference>
<evidence type="ECO:0000256" key="7">
    <source>
        <dbReference type="ARBA" id="ARBA00023136"/>
    </source>
</evidence>
<accession>A0ABM7Y1Q6</accession>
<feature type="transmembrane region" description="Helical" evidence="8">
    <location>
        <begin position="98"/>
        <end position="120"/>
    </location>
</feature>
<dbReference type="Gene3D" id="1.10.3720.10">
    <property type="entry name" value="MetI-like"/>
    <property type="match status" value="1"/>
</dbReference>
<keyword evidence="4" id="KW-1003">Cell membrane</keyword>
<feature type="domain" description="ABC transmembrane type-1" evidence="9">
    <location>
        <begin position="62"/>
        <end position="270"/>
    </location>
</feature>
<comment type="subcellular location">
    <subcellularLocation>
        <location evidence="1 8">Cell membrane</location>
        <topology evidence="1 8">Multi-pass membrane protein</topology>
    </subcellularLocation>
</comment>
<dbReference type="InterPro" id="IPR035906">
    <property type="entry name" value="MetI-like_sf"/>
</dbReference>
<reference evidence="10 11" key="1">
    <citation type="journal article" date="2016" name="Microbes Environ.">
        <title>Phylogenetically diverse aerobic anoxygenic phototrophic bacteria isolated from epilithic biofilms in Tama river, Japan.</title>
        <authorList>
            <person name="Hirose S."/>
            <person name="Matsuura K."/>
            <person name="Haruta S."/>
        </authorList>
    </citation>
    <scope>NUCLEOTIDE SEQUENCE [LARGE SCALE GENOMIC DNA]</scope>
    <source>
        <strain evidence="10 11">S08</strain>
    </source>
</reference>
<keyword evidence="3 8" id="KW-0813">Transport</keyword>
<protein>
    <submittedName>
        <fullName evidence="10">ABC transporter permease</fullName>
    </submittedName>
</protein>
<evidence type="ECO:0000256" key="4">
    <source>
        <dbReference type="ARBA" id="ARBA00022475"/>
    </source>
</evidence>
<keyword evidence="5 8" id="KW-0812">Transmembrane</keyword>
<evidence type="ECO:0000313" key="11">
    <source>
        <dbReference type="Proteomes" id="UP000831327"/>
    </source>
</evidence>
<feature type="transmembrane region" description="Helical" evidence="8">
    <location>
        <begin position="192"/>
        <end position="220"/>
    </location>
</feature>
<evidence type="ECO:0000256" key="6">
    <source>
        <dbReference type="ARBA" id="ARBA00022989"/>
    </source>
</evidence>
<dbReference type="InterPro" id="IPR000515">
    <property type="entry name" value="MetI-like"/>
</dbReference>
<proteinExistence type="inferred from homology"/>
<organism evidence="10 11">
    <name type="scientific">Roseomonas fluvialis</name>
    <dbReference type="NCBI Taxonomy" id="1750527"/>
    <lineage>
        <taxon>Bacteria</taxon>
        <taxon>Pseudomonadati</taxon>
        <taxon>Pseudomonadota</taxon>
        <taxon>Alphaproteobacteria</taxon>
        <taxon>Acetobacterales</taxon>
        <taxon>Roseomonadaceae</taxon>
        <taxon>Roseomonas</taxon>
    </lineage>
</organism>
<evidence type="ECO:0000313" key="10">
    <source>
        <dbReference type="EMBL" id="BDG71710.1"/>
    </source>
</evidence>
<evidence type="ECO:0000256" key="3">
    <source>
        <dbReference type="ARBA" id="ARBA00022448"/>
    </source>
</evidence>
<sequence>MRTARSLDWQLAAPLALFYVAFVFAPIGLLVAVSFAESPEFDTFSLHQYARVFGDAYQRGILADTLQIGAQTTAVTVLLAYPLALLHLRSGPTVRRLILLAILLPLLTSTVVRTFGWVVILGRQGLINTALLGAGLVEKPVQLLYTHNALVVALAQIELPLMALPIINALARIDPTLIDASATLGARRWRTFFKVVLPLSLPGLIAGMALVFAGSISAIITQTLVGGGRMLFMPYHLYQQAILANDWPFAAALAVILLAFVLMVVGSLLAFERSMARWRHAG</sequence>
<dbReference type="Pfam" id="PF00528">
    <property type="entry name" value="BPD_transp_1"/>
    <property type="match status" value="1"/>
</dbReference>
<comment type="similarity">
    <text evidence="2">Belongs to the binding-protein-dependent transport system permease family. CysTW subfamily.</text>
</comment>
<dbReference type="CDD" id="cd06261">
    <property type="entry name" value="TM_PBP2"/>
    <property type="match status" value="1"/>
</dbReference>
<name>A0ABM7Y1Q6_9PROT</name>
<keyword evidence="6 8" id="KW-1133">Transmembrane helix</keyword>